<keyword evidence="2 3" id="KW-0802">TPR repeat</keyword>
<dbReference type="SUPFAM" id="SSF52047">
    <property type="entry name" value="RNI-like"/>
    <property type="match status" value="1"/>
</dbReference>
<organism evidence="5 6">
    <name type="scientific">Plenodomus tracheiphilus IPT5</name>
    <dbReference type="NCBI Taxonomy" id="1408161"/>
    <lineage>
        <taxon>Eukaryota</taxon>
        <taxon>Fungi</taxon>
        <taxon>Dikarya</taxon>
        <taxon>Ascomycota</taxon>
        <taxon>Pezizomycotina</taxon>
        <taxon>Dothideomycetes</taxon>
        <taxon>Pleosporomycetidae</taxon>
        <taxon>Pleosporales</taxon>
        <taxon>Pleosporineae</taxon>
        <taxon>Leptosphaeriaceae</taxon>
        <taxon>Plenodomus</taxon>
    </lineage>
</organism>
<dbReference type="PROSITE" id="PS50181">
    <property type="entry name" value="FBOX"/>
    <property type="match status" value="1"/>
</dbReference>
<dbReference type="EMBL" id="MU006295">
    <property type="protein sequence ID" value="KAF2853460.1"/>
    <property type="molecule type" value="Genomic_DNA"/>
</dbReference>
<dbReference type="CDD" id="cd09917">
    <property type="entry name" value="F-box_SF"/>
    <property type="match status" value="1"/>
</dbReference>
<proteinExistence type="predicted"/>
<dbReference type="InterPro" id="IPR019734">
    <property type="entry name" value="TPR_rpt"/>
</dbReference>
<dbReference type="SUPFAM" id="SSF81383">
    <property type="entry name" value="F-box domain"/>
    <property type="match status" value="1"/>
</dbReference>
<protein>
    <recommendedName>
        <fullName evidence="4">F-box domain-containing protein</fullName>
    </recommendedName>
</protein>
<evidence type="ECO:0000256" key="3">
    <source>
        <dbReference type="PROSITE-ProRule" id="PRU00339"/>
    </source>
</evidence>
<feature type="domain" description="F-box" evidence="4">
    <location>
        <begin position="131"/>
        <end position="178"/>
    </location>
</feature>
<keyword evidence="1" id="KW-0677">Repeat</keyword>
<dbReference type="Gene3D" id="3.80.10.10">
    <property type="entry name" value="Ribonuclease Inhibitor"/>
    <property type="match status" value="1"/>
</dbReference>
<dbReference type="OrthoDB" id="629492at2759"/>
<name>A0A6A7BDK2_9PLEO</name>
<dbReference type="InterPro" id="IPR032675">
    <property type="entry name" value="LRR_dom_sf"/>
</dbReference>
<dbReference type="InterPro" id="IPR036047">
    <property type="entry name" value="F-box-like_dom_sf"/>
</dbReference>
<dbReference type="Pfam" id="PF12937">
    <property type="entry name" value="F-box-like"/>
    <property type="match status" value="1"/>
</dbReference>
<dbReference type="AlphaFoldDB" id="A0A6A7BDK2"/>
<dbReference type="PANTHER" id="PTHR22904">
    <property type="entry name" value="TPR REPEAT CONTAINING PROTEIN"/>
    <property type="match status" value="1"/>
</dbReference>
<evidence type="ECO:0000313" key="5">
    <source>
        <dbReference type="EMBL" id="KAF2853460.1"/>
    </source>
</evidence>
<dbReference type="SUPFAM" id="SSF48452">
    <property type="entry name" value="TPR-like"/>
    <property type="match status" value="1"/>
</dbReference>
<evidence type="ECO:0000259" key="4">
    <source>
        <dbReference type="PROSITE" id="PS50181"/>
    </source>
</evidence>
<gene>
    <name evidence="5" type="ORF">T440DRAFT_418564</name>
</gene>
<reference evidence="5" key="1">
    <citation type="submission" date="2020-01" db="EMBL/GenBank/DDBJ databases">
        <authorList>
            <consortium name="DOE Joint Genome Institute"/>
            <person name="Haridas S."/>
            <person name="Albert R."/>
            <person name="Binder M."/>
            <person name="Bloem J."/>
            <person name="Labutti K."/>
            <person name="Salamov A."/>
            <person name="Andreopoulos B."/>
            <person name="Baker S.E."/>
            <person name="Barry K."/>
            <person name="Bills G."/>
            <person name="Bluhm B.H."/>
            <person name="Cannon C."/>
            <person name="Castanera R."/>
            <person name="Culley D.E."/>
            <person name="Daum C."/>
            <person name="Ezra D."/>
            <person name="Gonzalez J.B."/>
            <person name="Henrissat B."/>
            <person name="Kuo A."/>
            <person name="Liang C."/>
            <person name="Lipzen A."/>
            <person name="Lutzoni F."/>
            <person name="Magnuson J."/>
            <person name="Mondo S."/>
            <person name="Nolan M."/>
            <person name="Ohm R."/>
            <person name="Pangilinan J."/>
            <person name="Park H.-J."/>
            <person name="Ramirez L."/>
            <person name="Alfaro M."/>
            <person name="Sun H."/>
            <person name="Tritt A."/>
            <person name="Yoshinaga Y."/>
            <person name="Zwiers L.-H."/>
            <person name="Turgeon B.G."/>
            <person name="Goodwin S.B."/>
            <person name="Spatafora J.W."/>
            <person name="Crous P.W."/>
            <person name="Grigoriev I.V."/>
        </authorList>
    </citation>
    <scope>NUCLEOTIDE SEQUENCE</scope>
    <source>
        <strain evidence="5">IPT5</strain>
    </source>
</reference>
<evidence type="ECO:0000256" key="1">
    <source>
        <dbReference type="ARBA" id="ARBA00022737"/>
    </source>
</evidence>
<keyword evidence="6" id="KW-1185">Reference proteome</keyword>
<feature type="repeat" description="TPR" evidence="3">
    <location>
        <begin position="7"/>
        <end position="40"/>
    </location>
</feature>
<accession>A0A6A7BDK2</accession>
<dbReference type="PROSITE" id="PS50005">
    <property type="entry name" value="TPR"/>
    <property type="match status" value="1"/>
</dbReference>
<dbReference type="PANTHER" id="PTHR22904:SF523">
    <property type="entry name" value="STRESS-INDUCED-PHOSPHOPROTEIN 1"/>
    <property type="match status" value="1"/>
</dbReference>
<dbReference type="SMART" id="SM00256">
    <property type="entry name" value="FBOX"/>
    <property type="match status" value="1"/>
</dbReference>
<sequence>MAGKTSPEEYQELGRRYYKLKQYEKAIEVLSQGIDTSPTLGLYDHRAATYDKLNEFNAAVKDGREMIKMDKKEVKGYLRTASVLEKMDKPETALGIYKYGMKNMPVDDQNFKLLQQLHDRLTRKLSPATAVDPFTVMPVELVEMILEYLSFRQMVNCMRVSRGWRDYLSKMPKLWMHLDLSGARRPVPRSFVATAVRRSASRLTRLTVHRFEHTDMLTRLAKACKSLAELEIISLPYTMATSLVEIAKCAPSLKKYVIHPEITLETAQQILQHRPDLHHVAFYKTMRPRGAIGDWSGTYSSLRSFTMNLTEHFNSAMPAILDKLPAVETLSLTNMYLCYPRTPVEADLILLPNLTSLSLTRVNGLFPSMVPIILVPTLQRLVIDLHFPKMISGRGLHAIKLPVLTHLSLTNIEDLSGHTMATFLDECFDSSGEIQQLADATPLQSITTHGTLSRYYIADGLFKGPESLFGQSRRILTTSLQALNVSTLPCDDDEIECLLGYETGIQTIDVSYTNITGASIKMLADRLPTLRTIHADNCPRINGRDAIAYAERKGISVSCLMNEGKGGRKIRYA</sequence>
<evidence type="ECO:0000313" key="6">
    <source>
        <dbReference type="Proteomes" id="UP000799423"/>
    </source>
</evidence>
<evidence type="ECO:0000256" key="2">
    <source>
        <dbReference type="ARBA" id="ARBA00022803"/>
    </source>
</evidence>
<dbReference type="GO" id="GO:0051879">
    <property type="term" value="F:Hsp90 protein binding"/>
    <property type="evidence" value="ECO:0007669"/>
    <property type="project" value="TreeGrafter"/>
</dbReference>
<dbReference type="Gene3D" id="1.25.40.10">
    <property type="entry name" value="Tetratricopeptide repeat domain"/>
    <property type="match status" value="1"/>
</dbReference>
<dbReference type="InterPro" id="IPR011990">
    <property type="entry name" value="TPR-like_helical_dom_sf"/>
</dbReference>
<dbReference type="Proteomes" id="UP000799423">
    <property type="component" value="Unassembled WGS sequence"/>
</dbReference>
<dbReference type="Gene3D" id="1.20.1280.50">
    <property type="match status" value="1"/>
</dbReference>
<dbReference type="InterPro" id="IPR001810">
    <property type="entry name" value="F-box_dom"/>
</dbReference>